<dbReference type="InterPro" id="IPR021717">
    <property type="entry name" value="Nucleoporin_Nup160"/>
</dbReference>
<gene>
    <name evidence="1" type="ORF">BOLC8T47897H</name>
</gene>
<dbReference type="PANTHER" id="PTHR21286:SF0">
    <property type="entry name" value="NUCLEAR PORE COMPLEX PROTEIN NUP160"/>
    <property type="match status" value="1"/>
</dbReference>
<dbReference type="EMBL" id="LR031879">
    <property type="protein sequence ID" value="VDD54668.1"/>
    <property type="molecule type" value="Genomic_DNA"/>
</dbReference>
<reference evidence="1" key="1">
    <citation type="submission" date="2018-11" db="EMBL/GenBank/DDBJ databases">
        <authorList>
            <consortium name="Genoscope - CEA"/>
            <person name="William W."/>
        </authorList>
    </citation>
    <scope>NUCLEOTIDE SEQUENCE</scope>
</reference>
<evidence type="ECO:0000313" key="1">
    <source>
        <dbReference type="EMBL" id="VDD54668.1"/>
    </source>
</evidence>
<protein>
    <submittedName>
        <fullName evidence="1">Uncharacterized protein</fullName>
    </submittedName>
</protein>
<dbReference type="PANTHER" id="PTHR21286">
    <property type="entry name" value="NUCLEAR PORE COMPLEX PROTEIN NUP160"/>
    <property type="match status" value="1"/>
</dbReference>
<dbReference type="GO" id="GO:0017056">
    <property type="term" value="F:structural constituent of nuclear pore"/>
    <property type="evidence" value="ECO:0007669"/>
    <property type="project" value="TreeGrafter"/>
</dbReference>
<dbReference type="GO" id="GO:0005643">
    <property type="term" value="C:nuclear pore"/>
    <property type="evidence" value="ECO:0007669"/>
    <property type="project" value="UniProtKB-ARBA"/>
</dbReference>
<name>A0A3P6FP15_BRAOL</name>
<dbReference type="AlphaFoldDB" id="A0A3P6FP15"/>
<organism evidence="1">
    <name type="scientific">Brassica oleracea</name>
    <name type="common">Wild cabbage</name>
    <dbReference type="NCBI Taxonomy" id="3712"/>
    <lineage>
        <taxon>Eukaryota</taxon>
        <taxon>Viridiplantae</taxon>
        <taxon>Streptophyta</taxon>
        <taxon>Embryophyta</taxon>
        <taxon>Tracheophyta</taxon>
        <taxon>Spermatophyta</taxon>
        <taxon>Magnoliopsida</taxon>
        <taxon>eudicotyledons</taxon>
        <taxon>Gunneridae</taxon>
        <taxon>Pentapetalae</taxon>
        <taxon>rosids</taxon>
        <taxon>malvids</taxon>
        <taxon>Brassicales</taxon>
        <taxon>Brassicaceae</taxon>
        <taxon>Brassiceae</taxon>
        <taxon>Brassica</taxon>
    </lineage>
</organism>
<accession>A0A3P6FP15</accession>
<sequence>MLVLTDLLCVQQDRQKEKGLGMIRQEASPASLFQLFVDYGRLTEATNLLLEYMEAFASSWKDYGGL</sequence>
<proteinExistence type="predicted"/>